<evidence type="ECO:0000313" key="2">
    <source>
        <dbReference type="EMBL" id="GIX68715.1"/>
    </source>
</evidence>
<evidence type="ECO:0000313" key="3">
    <source>
        <dbReference type="Proteomes" id="UP001054945"/>
    </source>
</evidence>
<reference evidence="2 3" key="1">
    <citation type="submission" date="2021-06" db="EMBL/GenBank/DDBJ databases">
        <title>Caerostris extrusa draft genome.</title>
        <authorList>
            <person name="Kono N."/>
            <person name="Arakawa K."/>
        </authorList>
    </citation>
    <scope>NUCLEOTIDE SEQUENCE [LARGE SCALE GENOMIC DNA]</scope>
</reference>
<dbReference type="PANTHER" id="PTHR16166">
    <property type="entry name" value="VACUOLAR PROTEIN SORTING-ASSOCIATED PROTEIN VPS13"/>
    <property type="match status" value="1"/>
</dbReference>
<evidence type="ECO:0000256" key="1">
    <source>
        <dbReference type="ARBA" id="ARBA00006545"/>
    </source>
</evidence>
<comment type="similarity">
    <text evidence="1">Belongs to the VPS13 family.</text>
</comment>
<dbReference type="AlphaFoldDB" id="A0AAV4MA51"/>
<dbReference type="GO" id="GO:0006623">
    <property type="term" value="P:protein targeting to vacuole"/>
    <property type="evidence" value="ECO:0007669"/>
    <property type="project" value="TreeGrafter"/>
</dbReference>
<gene>
    <name evidence="2" type="primary">Vps13_3</name>
    <name evidence="2" type="ORF">CEXT_489711</name>
</gene>
<sequence length="196" mass="22556">MTSQINAYERDLDLFNITMARKQAELEVTKQIEEAMTADEKQKLYEAIGYHEQPVVTEYPKEFVENKLLFLLHNLTVTLSDDTKSEPQVLKVTVNNLVEVFKPPEKAAIQQLQATAMLKLEDLKEMSAFGLQYAIEQHKYLDLKVDAQPLFIVIPEKGVLEENSSLIVVSLGNFKMNSHKRSYFSKCKKSCESWKH</sequence>
<dbReference type="EMBL" id="BPLR01019516">
    <property type="protein sequence ID" value="GIX68715.1"/>
    <property type="molecule type" value="Genomic_DNA"/>
</dbReference>
<name>A0AAV4MA51_CAEEX</name>
<dbReference type="GO" id="GO:0045053">
    <property type="term" value="P:protein retention in Golgi apparatus"/>
    <property type="evidence" value="ECO:0007669"/>
    <property type="project" value="TreeGrafter"/>
</dbReference>
<dbReference type="InterPro" id="IPR026847">
    <property type="entry name" value="VPS13"/>
</dbReference>
<protein>
    <submittedName>
        <fullName evidence="2">Vacuolar protein sorting-associated protein 13</fullName>
    </submittedName>
</protein>
<dbReference type="Proteomes" id="UP001054945">
    <property type="component" value="Unassembled WGS sequence"/>
</dbReference>
<proteinExistence type="inferred from homology"/>
<dbReference type="PANTHER" id="PTHR16166:SF93">
    <property type="entry name" value="INTERMEMBRANE LIPID TRANSFER PROTEIN VPS13"/>
    <property type="match status" value="1"/>
</dbReference>
<keyword evidence="3" id="KW-1185">Reference proteome</keyword>
<comment type="caution">
    <text evidence="2">The sequence shown here is derived from an EMBL/GenBank/DDBJ whole genome shotgun (WGS) entry which is preliminary data.</text>
</comment>
<accession>A0AAV4MA51</accession>
<organism evidence="2 3">
    <name type="scientific">Caerostris extrusa</name>
    <name type="common">Bark spider</name>
    <name type="synonym">Caerostris bankana</name>
    <dbReference type="NCBI Taxonomy" id="172846"/>
    <lineage>
        <taxon>Eukaryota</taxon>
        <taxon>Metazoa</taxon>
        <taxon>Ecdysozoa</taxon>
        <taxon>Arthropoda</taxon>
        <taxon>Chelicerata</taxon>
        <taxon>Arachnida</taxon>
        <taxon>Araneae</taxon>
        <taxon>Araneomorphae</taxon>
        <taxon>Entelegynae</taxon>
        <taxon>Araneoidea</taxon>
        <taxon>Araneidae</taxon>
        <taxon>Caerostris</taxon>
    </lineage>
</organism>